<proteinExistence type="inferred from homology"/>
<evidence type="ECO:0000313" key="14">
    <source>
        <dbReference type="Proteomes" id="UP000224567"/>
    </source>
</evidence>
<dbReference type="InterPro" id="IPR042197">
    <property type="entry name" value="Apaf_helical"/>
</dbReference>
<sequence>MKDFHGLIVNGCIKHEIVQYVLPQFQLMAERVALFLWDYRLYGGSRLFKIAHLLLKIIPIELEVMHICYTNLKDSPLSVEVGRFINQLLETSPEVLREYLIHLQEHMITVITPSTPGARNIHVMIEFLLIILTDVPNDFIHHDKLFDLLARVGALIREVSTLVHDLEEKSRNEESTYETSCATLDLLVEKIELLKEDLEHVYLKAPEPCQWCFPMNDGHLFMHLLLIHLQNLLDSNAYSIALIKEEIGLLKEALEFIGSFLVNVEQGLYKDLWARVLDVAYEAKDVIDSIIVRDKGLLHLIFSLPITIKEIRLIKEDVSQLPEKIPKNRSLTIVNSPKQPVESKSLITSKIIVGFEEETNWLISQLTRGQKDLDVISITGMPGSGKTTLAYKVYNDKSVCSHFDLRAWCTVGQDYDEKNLLVKLFNQVTGSYLKFSEDIDVADELRRKLHGNRYLIVLDDVWDIDTWDDLTRPFPNVKKGSRIIFTTRQMEVAFHGRGTTDPLNLRLLRPEESWELLEKRAFGKESCPDELLDVGKEIVQNCKGLPLVVDLIAGVIAGLEKSKAMWFEVRNNLNSFIFGSEVDVMKVIELSYNHLPHHMKPCFLYLAKYPKDTKIRIDLLKVCWRAEGLVEQTEMKSLEEVMENYLDNLISSSLVIAFNEIGDSPSYQLHDLVHDFCLIKARREKLFVWINSSVSSSSSDLMPCIVNIYYHKEHFELNNFVLFSSKMERHSNKHLYSLWMTGDEMEDRLFDACHLRDLRLLRVLFLDSCFMMVKDSLLNEIGMLNHLRFLSIGTKVKSIPSSFSNLRNLETLLVDNKGSTLVLLPSFWDLVKLRVLSVDDCSFFDLDTDESILIAEDSKLENLSILETLWLSKDTEDIIKRFPNLQTLRFVLKESCDYSTERYWFPKLDFLTELDFLCVNFESSNDSGPSLLTNWSWDFHFHFNLKTLWLSDFPLTSDSLSTIAGLHNLEVFGLMRTVIQEEEWNMGEKDTFVNLKYLELEEVTLAKWEFGEESFPVLEKLVLLRCCELEEIPPSFGDIYSLKIIQLIECPQLEDSALEIKQYVEEMAGEDRIQILGQDNIPLSKTGDDPVHTYSVGVGEGGDHLALPTRPRPSFAGGTFRTPDLSTPCWLNFVTGAYFASVQADPDRVQINAHLTYLVFTRATIRIPHLGKMIRQSNKLQQLWVRGYVDEIGLEDIATYCKDLETLGHFLMRKNRVYP</sequence>
<evidence type="ECO:0000259" key="10">
    <source>
        <dbReference type="Pfam" id="PF00931"/>
    </source>
</evidence>
<protein>
    <submittedName>
        <fullName evidence="13">Uncharacterized protein</fullName>
    </submittedName>
</protein>
<dbReference type="Gene3D" id="1.10.10.10">
    <property type="entry name" value="Winged helix-like DNA-binding domain superfamily/Winged helix DNA-binding domain"/>
    <property type="match status" value="1"/>
</dbReference>
<evidence type="ECO:0000256" key="9">
    <source>
        <dbReference type="ARBA" id="ARBA00023136"/>
    </source>
</evidence>
<evidence type="ECO:0000313" key="13">
    <source>
        <dbReference type="EMBL" id="PHT29029.1"/>
    </source>
</evidence>
<keyword evidence="9" id="KW-0472">Membrane</keyword>
<evidence type="ECO:0000256" key="5">
    <source>
        <dbReference type="ARBA" id="ARBA00022741"/>
    </source>
</evidence>
<dbReference type="InterPro" id="IPR058922">
    <property type="entry name" value="WHD_DRP"/>
</dbReference>
<evidence type="ECO:0000256" key="3">
    <source>
        <dbReference type="ARBA" id="ARBA00022614"/>
    </source>
</evidence>
<dbReference type="PANTHER" id="PTHR23155">
    <property type="entry name" value="DISEASE RESISTANCE PROTEIN RP"/>
    <property type="match status" value="1"/>
</dbReference>
<comment type="subcellular location">
    <subcellularLocation>
        <location evidence="1">Membrane</location>
        <topology evidence="1">Peripheral membrane protein</topology>
    </subcellularLocation>
</comment>
<dbReference type="GO" id="GO:0043531">
    <property type="term" value="F:ADP binding"/>
    <property type="evidence" value="ECO:0007669"/>
    <property type="project" value="InterPro"/>
</dbReference>
<dbReference type="GO" id="GO:0098542">
    <property type="term" value="P:defense response to other organism"/>
    <property type="evidence" value="ECO:0007669"/>
    <property type="project" value="TreeGrafter"/>
</dbReference>
<dbReference type="Gene3D" id="3.80.10.10">
    <property type="entry name" value="Ribonuclease Inhibitor"/>
    <property type="match status" value="2"/>
</dbReference>
<evidence type="ECO:0000256" key="6">
    <source>
        <dbReference type="ARBA" id="ARBA00022821"/>
    </source>
</evidence>
<dbReference type="EMBL" id="MLFT02000160">
    <property type="protein sequence ID" value="PHT29029.1"/>
    <property type="molecule type" value="Genomic_DNA"/>
</dbReference>
<dbReference type="Pfam" id="PF00931">
    <property type="entry name" value="NB-ARC"/>
    <property type="match status" value="1"/>
</dbReference>
<keyword evidence="6" id="KW-0611">Plant defense</keyword>
<keyword evidence="8" id="KW-0175">Coiled coil</keyword>
<evidence type="ECO:0000256" key="7">
    <source>
        <dbReference type="ARBA" id="ARBA00022840"/>
    </source>
</evidence>
<reference evidence="14" key="2">
    <citation type="journal article" date="2017" name="J. Anim. Genet.">
        <title>Multiple reference genome sequences of hot pepper reveal the massive evolution of plant disease resistance genes by retroduplication.</title>
        <authorList>
            <person name="Kim S."/>
            <person name="Park J."/>
            <person name="Yeom S.-I."/>
            <person name="Kim Y.-M."/>
            <person name="Seo E."/>
            <person name="Kim K.-T."/>
            <person name="Kim M.-S."/>
            <person name="Lee J.M."/>
            <person name="Cheong K."/>
            <person name="Shin H.-S."/>
            <person name="Kim S.-B."/>
            <person name="Han K."/>
            <person name="Lee J."/>
            <person name="Park M."/>
            <person name="Lee H.-A."/>
            <person name="Lee H.-Y."/>
            <person name="Lee Y."/>
            <person name="Oh S."/>
            <person name="Lee J.H."/>
            <person name="Choi E."/>
            <person name="Choi E."/>
            <person name="Lee S.E."/>
            <person name="Jeon J."/>
            <person name="Kim H."/>
            <person name="Choi G."/>
            <person name="Song H."/>
            <person name="Lee J."/>
            <person name="Lee S.-C."/>
            <person name="Kwon J.-K."/>
            <person name="Lee H.-Y."/>
            <person name="Koo N."/>
            <person name="Hong Y."/>
            <person name="Kim R.W."/>
            <person name="Kang W.-H."/>
            <person name="Huh J.H."/>
            <person name="Kang B.-C."/>
            <person name="Yang T.-J."/>
            <person name="Lee Y.-H."/>
            <person name="Bennetzen J.L."/>
            <person name="Choi D."/>
        </authorList>
    </citation>
    <scope>NUCLEOTIDE SEQUENCE [LARGE SCALE GENOMIC DNA]</scope>
    <source>
        <strain evidence="14">cv. PBC81</strain>
    </source>
</reference>
<evidence type="ECO:0000259" key="12">
    <source>
        <dbReference type="Pfam" id="PF23598"/>
    </source>
</evidence>
<name>A0A2G2V7V7_CAPBA</name>
<dbReference type="Gene3D" id="3.40.50.300">
    <property type="entry name" value="P-loop containing nucleotide triphosphate hydrolases"/>
    <property type="match status" value="1"/>
</dbReference>
<dbReference type="InterPro" id="IPR002182">
    <property type="entry name" value="NB-ARC"/>
</dbReference>
<keyword evidence="14" id="KW-1185">Reference proteome</keyword>
<dbReference type="Pfam" id="PF23559">
    <property type="entry name" value="WHD_DRP"/>
    <property type="match status" value="1"/>
</dbReference>
<dbReference type="InterPro" id="IPR044974">
    <property type="entry name" value="Disease_R_plants"/>
</dbReference>
<dbReference type="FunFam" id="3.40.50.300:FF:001091">
    <property type="entry name" value="Probable disease resistance protein At1g61300"/>
    <property type="match status" value="1"/>
</dbReference>
<dbReference type="PRINTS" id="PR00364">
    <property type="entry name" value="DISEASERSIST"/>
</dbReference>
<accession>A0A2G2V7V7</accession>
<reference evidence="13 14" key="1">
    <citation type="journal article" date="2017" name="Genome Biol.">
        <title>New reference genome sequences of hot pepper reveal the massive evolution of plant disease-resistance genes by retroduplication.</title>
        <authorList>
            <person name="Kim S."/>
            <person name="Park J."/>
            <person name="Yeom S.I."/>
            <person name="Kim Y.M."/>
            <person name="Seo E."/>
            <person name="Kim K.T."/>
            <person name="Kim M.S."/>
            <person name="Lee J.M."/>
            <person name="Cheong K."/>
            <person name="Shin H.S."/>
            <person name="Kim S.B."/>
            <person name="Han K."/>
            <person name="Lee J."/>
            <person name="Park M."/>
            <person name="Lee H.A."/>
            <person name="Lee H.Y."/>
            <person name="Lee Y."/>
            <person name="Oh S."/>
            <person name="Lee J.H."/>
            <person name="Choi E."/>
            <person name="Choi E."/>
            <person name="Lee S.E."/>
            <person name="Jeon J."/>
            <person name="Kim H."/>
            <person name="Choi G."/>
            <person name="Song H."/>
            <person name="Lee J."/>
            <person name="Lee S.C."/>
            <person name="Kwon J.K."/>
            <person name="Lee H.Y."/>
            <person name="Koo N."/>
            <person name="Hong Y."/>
            <person name="Kim R.W."/>
            <person name="Kang W.H."/>
            <person name="Huh J.H."/>
            <person name="Kang B.C."/>
            <person name="Yang T.J."/>
            <person name="Lee Y.H."/>
            <person name="Bennetzen J.L."/>
            <person name="Choi D."/>
        </authorList>
    </citation>
    <scope>NUCLEOTIDE SEQUENCE [LARGE SCALE GENOMIC DNA]</scope>
    <source>
        <strain evidence="14">cv. PBC81</strain>
    </source>
</reference>
<evidence type="ECO:0000256" key="1">
    <source>
        <dbReference type="ARBA" id="ARBA00004170"/>
    </source>
</evidence>
<dbReference type="InterPro" id="IPR055414">
    <property type="entry name" value="LRR_R13L4/SHOC2-like"/>
</dbReference>
<dbReference type="OrthoDB" id="10332282at2759"/>
<evidence type="ECO:0000256" key="8">
    <source>
        <dbReference type="ARBA" id="ARBA00023054"/>
    </source>
</evidence>
<dbReference type="PANTHER" id="PTHR23155:SF1228">
    <property type="entry name" value="NB-ARC DOMAIN CONTAINING PROTEIN, EXPRESSED"/>
    <property type="match status" value="1"/>
</dbReference>
<dbReference type="InterPro" id="IPR032675">
    <property type="entry name" value="LRR_dom_sf"/>
</dbReference>
<comment type="caution">
    <text evidence="13">The sequence shown here is derived from an EMBL/GenBank/DDBJ whole genome shotgun (WGS) entry which is preliminary data.</text>
</comment>
<dbReference type="AlphaFoldDB" id="A0A2G2V7V7"/>
<feature type="domain" description="Disease resistance protein winged helix" evidence="11">
    <location>
        <begin position="609"/>
        <end position="676"/>
    </location>
</feature>
<dbReference type="Pfam" id="PF23598">
    <property type="entry name" value="LRR_14"/>
    <property type="match status" value="1"/>
</dbReference>
<evidence type="ECO:0000259" key="11">
    <source>
        <dbReference type="Pfam" id="PF23559"/>
    </source>
</evidence>
<dbReference type="SUPFAM" id="SSF52540">
    <property type="entry name" value="P-loop containing nucleoside triphosphate hydrolases"/>
    <property type="match status" value="1"/>
</dbReference>
<dbReference type="Proteomes" id="UP000224567">
    <property type="component" value="Unassembled WGS sequence"/>
</dbReference>
<dbReference type="CDD" id="cd14798">
    <property type="entry name" value="RX-CC_like"/>
    <property type="match status" value="1"/>
</dbReference>
<feature type="domain" description="Disease resistance R13L4/SHOC-2-like LRR" evidence="12">
    <location>
        <begin position="753"/>
        <end position="1051"/>
    </location>
</feature>
<comment type="similarity">
    <text evidence="2">Belongs to the disease resistance NB-LRR family.</text>
</comment>
<organism evidence="13 14">
    <name type="scientific">Capsicum baccatum</name>
    <name type="common">Peruvian pepper</name>
    <dbReference type="NCBI Taxonomy" id="33114"/>
    <lineage>
        <taxon>Eukaryota</taxon>
        <taxon>Viridiplantae</taxon>
        <taxon>Streptophyta</taxon>
        <taxon>Embryophyta</taxon>
        <taxon>Tracheophyta</taxon>
        <taxon>Spermatophyta</taxon>
        <taxon>Magnoliopsida</taxon>
        <taxon>eudicotyledons</taxon>
        <taxon>Gunneridae</taxon>
        <taxon>Pentapetalae</taxon>
        <taxon>asterids</taxon>
        <taxon>lamiids</taxon>
        <taxon>Solanales</taxon>
        <taxon>Solanaceae</taxon>
        <taxon>Solanoideae</taxon>
        <taxon>Capsiceae</taxon>
        <taxon>Capsicum</taxon>
    </lineage>
</organism>
<dbReference type="InterPro" id="IPR036388">
    <property type="entry name" value="WH-like_DNA-bd_sf"/>
</dbReference>
<dbReference type="GO" id="GO:0016020">
    <property type="term" value="C:membrane"/>
    <property type="evidence" value="ECO:0007669"/>
    <property type="project" value="UniProtKB-SubCell"/>
</dbReference>
<evidence type="ECO:0000256" key="2">
    <source>
        <dbReference type="ARBA" id="ARBA00008894"/>
    </source>
</evidence>
<keyword evidence="3" id="KW-0433">Leucine-rich repeat</keyword>
<dbReference type="GO" id="GO:0005524">
    <property type="term" value="F:ATP binding"/>
    <property type="evidence" value="ECO:0007669"/>
    <property type="project" value="UniProtKB-KW"/>
</dbReference>
<evidence type="ECO:0000256" key="4">
    <source>
        <dbReference type="ARBA" id="ARBA00022737"/>
    </source>
</evidence>
<feature type="domain" description="NB-ARC" evidence="10">
    <location>
        <begin position="357"/>
        <end position="526"/>
    </location>
</feature>
<keyword evidence="4" id="KW-0677">Repeat</keyword>
<dbReference type="GO" id="GO:0051607">
    <property type="term" value="P:defense response to virus"/>
    <property type="evidence" value="ECO:0007669"/>
    <property type="project" value="UniProtKB-ARBA"/>
</dbReference>
<dbReference type="FunFam" id="1.10.10.10:FF:000322">
    <property type="entry name" value="Probable disease resistance protein At1g63360"/>
    <property type="match status" value="1"/>
</dbReference>
<dbReference type="Gene3D" id="1.10.8.430">
    <property type="entry name" value="Helical domain of apoptotic protease-activating factors"/>
    <property type="match status" value="1"/>
</dbReference>
<dbReference type="InterPro" id="IPR038005">
    <property type="entry name" value="RX-like_CC"/>
</dbReference>
<dbReference type="SUPFAM" id="SSF52058">
    <property type="entry name" value="L domain-like"/>
    <property type="match status" value="1"/>
</dbReference>
<keyword evidence="7" id="KW-0067">ATP-binding</keyword>
<gene>
    <name evidence="13" type="ORF">CQW23_31372</name>
</gene>
<keyword evidence="5" id="KW-0547">Nucleotide-binding</keyword>
<dbReference type="InterPro" id="IPR027417">
    <property type="entry name" value="P-loop_NTPase"/>
</dbReference>